<accession>A0ABP0RHM8</accession>
<organism evidence="2 3">
    <name type="scientific">Durusdinium trenchii</name>
    <dbReference type="NCBI Taxonomy" id="1381693"/>
    <lineage>
        <taxon>Eukaryota</taxon>
        <taxon>Sar</taxon>
        <taxon>Alveolata</taxon>
        <taxon>Dinophyceae</taxon>
        <taxon>Suessiales</taxon>
        <taxon>Symbiodiniaceae</taxon>
        <taxon>Durusdinium</taxon>
    </lineage>
</organism>
<dbReference type="Proteomes" id="UP001642484">
    <property type="component" value="Unassembled WGS sequence"/>
</dbReference>
<evidence type="ECO:0000313" key="1">
    <source>
        <dbReference type="EMBL" id="CAK9082696.1"/>
    </source>
</evidence>
<dbReference type="EMBL" id="CAXAMN010023951">
    <property type="protein sequence ID" value="CAK9082696.1"/>
    <property type="molecule type" value="Genomic_DNA"/>
</dbReference>
<keyword evidence="3" id="KW-1185">Reference proteome</keyword>
<name>A0ABP0RHM8_9DINO</name>
<evidence type="ECO:0000313" key="2">
    <source>
        <dbReference type="EMBL" id="CAK9100095.1"/>
    </source>
</evidence>
<sequence>MDLLAPGDTRRIIEEAQTTLSDLFTPFGKNWTPQRCMCYEWQIQDDNSEWQALPYEIASAFVRTLAIHMHQLQVAKDSYIQLRASDENETAAHTIKARTAYESLKNHSRYMVMNSRTGHVATQDWVSRMVTRSADGIPIWKNKSAKKSAPWTMMFTFRTIGKDPEVFLNLASAAPQRRVRCWDLRGGNERCKIASVLVGYEHMLNDFEQDEEAGASDAESSVTCVGDEAGLEGPVFVLQYDPWGQELALVESKMPDPAAAIAPGSEKGPEPLQDHIQMLQQAAFATDAFGPLLHELGNDEGDVDRDIANMDRDQFVAMVVSEDDKCSRAKPPASFMHRAAFVALSEKDLTRLPDLAGAGIFYHNSTNQWHASWAGGNRAPSWGPGLRSEKAALLIALMALWRQYLLVNSGDEQAKTHFQKLKDEFETPEGC</sequence>
<dbReference type="EMBL" id="CAXAMN010026028">
    <property type="protein sequence ID" value="CAK9100095.1"/>
    <property type="molecule type" value="Genomic_DNA"/>
</dbReference>
<protein>
    <submittedName>
        <fullName evidence="2">Uncharacterized protein</fullName>
    </submittedName>
</protein>
<evidence type="ECO:0000313" key="3">
    <source>
        <dbReference type="Proteomes" id="UP001642484"/>
    </source>
</evidence>
<proteinExistence type="predicted"/>
<comment type="caution">
    <text evidence="2">The sequence shown here is derived from an EMBL/GenBank/DDBJ whole genome shotgun (WGS) entry which is preliminary data.</text>
</comment>
<gene>
    <name evidence="1" type="ORF">CCMP2556_LOCUS40378</name>
    <name evidence="2" type="ORF">CCMP2556_LOCUS47335</name>
</gene>
<reference evidence="2 3" key="1">
    <citation type="submission" date="2024-02" db="EMBL/GenBank/DDBJ databases">
        <authorList>
            <person name="Chen Y."/>
            <person name="Shah S."/>
            <person name="Dougan E. K."/>
            <person name="Thang M."/>
            <person name="Chan C."/>
        </authorList>
    </citation>
    <scope>NUCLEOTIDE SEQUENCE [LARGE SCALE GENOMIC DNA]</scope>
</reference>